<dbReference type="GO" id="GO:0004197">
    <property type="term" value="F:cysteine-type endopeptidase activity"/>
    <property type="evidence" value="ECO:0000318"/>
    <property type="project" value="GO_Central"/>
</dbReference>
<reference evidence="10 11" key="2">
    <citation type="journal article" date="2010" name="Nucleic Acids Res.">
        <title>BeetleBase in 2010: revisions to provide comprehensive genomic information for Tribolium castaneum.</title>
        <authorList>
            <person name="Kim H.S."/>
            <person name="Murphy T."/>
            <person name="Xia J."/>
            <person name="Caragea D."/>
            <person name="Park Y."/>
            <person name="Beeman R.W."/>
            <person name="Lorenzen M.D."/>
            <person name="Butcher S."/>
            <person name="Manak J.R."/>
            <person name="Brown S.J."/>
        </authorList>
    </citation>
    <scope>GENOME REANNOTATION</scope>
    <source>
        <strain evidence="10 11">Georgia GA2</strain>
    </source>
</reference>
<keyword evidence="7" id="KW-0812">Transmembrane</keyword>
<dbReference type="AlphaFoldDB" id="D2A0S2"/>
<dbReference type="GO" id="GO:0051603">
    <property type="term" value="P:proteolysis involved in protein catabolic process"/>
    <property type="evidence" value="ECO:0000318"/>
    <property type="project" value="GO_Central"/>
</dbReference>
<evidence type="ECO:0000313" key="10">
    <source>
        <dbReference type="EMBL" id="EFA02812.2"/>
    </source>
</evidence>
<dbReference type="PROSITE" id="PS00139">
    <property type="entry name" value="THIOL_PROTEASE_CYS"/>
    <property type="match status" value="1"/>
</dbReference>
<keyword evidence="3" id="KW-0378">Hydrolase</keyword>
<dbReference type="HOGENOM" id="CLU_012184_1_3_1"/>
<dbReference type="InParanoid" id="D2A0S2"/>
<evidence type="ECO:0000256" key="6">
    <source>
        <dbReference type="ARBA" id="ARBA00023157"/>
    </source>
</evidence>
<keyword evidence="7" id="KW-1133">Transmembrane helix</keyword>
<dbReference type="Pfam" id="PF08246">
    <property type="entry name" value="Inhibitor_I29"/>
    <property type="match status" value="1"/>
</dbReference>
<dbReference type="CDD" id="cd02248">
    <property type="entry name" value="Peptidase_C1A"/>
    <property type="match status" value="1"/>
</dbReference>
<organism evidence="10 11">
    <name type="scientific">Tribolium castaneum</name>
    <name type="common">Red flour beetle</name>
    <dbReference type="NCBI Taxonomy" id="7070"/>
    <lineage>
        <taxon>Eukaryota</taxon>
        <taxon>Metazoa</taxon>
        <taxon>Ecdysozoa</taxon>
        <taxon>Arthropoda</taxon>
        <taxon>Hexapoda</taxon>
        <taxon>Insecta</taxon>
        <taxon>Pterygota</taxon>
        <taxon>Neoptera</taxon>
        <taxon>Endopterygota</taxon>
        <taxon>Coleoptera</taxon>
        <taxon>Polyphaga</taxon>
        <taxon>Cucujiformia</taxon>
        <taxon>Tenebrionidae</taxon>
        <taxon>Tenebrionidae incertae sedis</taxon>
        <taxon>Tribolium</taxon>
    </lineage>
</organism>
<dbReference type="SMART" id="SM00645">
    <property type="entry name" value="Pept_C1"/>
    <property type="match status" value="1"/>
</dbReference>
<name>D2A0S2_TRICA</name>
<dbReference type="MEROPS" id="C01.035"/>
<accession>D2A0S2</accession>
<keyword evidence="7" id="KW-0472">Membrane</keyword>
<dbReference type="GO" id="GO:0005615">
    <property type="term" value="C:extracellular space"/>
    <property type="evidence" value="ECO:0000318"/>
    <property type="project" value="GO_Central"/>
</dbReference>
<evidence type="ECO:0000256" key="4">
    <source>
        <dbReference type="ARBA" id="ARBA00022807"/>
    </source>
</evidence>
<evidence type="ECO:0000259" key="8">
    <source>
        <dbReference type="SMART" id="SM00645"/>
    </source>
</evidence>
<dbReference type="KEGG" id="tca:659087"/>
<proteinExistence type="inferred from homology"/>
<feature type="transmembrane region" description="Helical" evidence="7">
    <location>
        <begin position="6"/>
        <end position="25"/>
    </location>
</feature>
<evidence type="ECO:0000256" key="7">
    <source>
        <dbReference type="SAM" id="Phobius"/>
    </source>
</evidence>
<dbReference type="GO" id="GO:0005764">
    <property type="term" value="C:lysosome"/>
    <property type="evidence" value="ECO:0000318"/>
    <property type="project" value="GO_Central"/>
</dbReference>
<comment type="similarity">
    <text evidence="1">Belongs to the peptidase C1 family.</text>
</comment>
<reference evidence="10 11" key="1">
    <citation type="journal article" date="2008" name="Nature">
        <title>The genome of the model beetle and pest Tribolium castaneum.</title>
        <authorList>
            <consortium name="Tribolium Genome Sequencing Consortium"/>
            <person name="Richards S."/>
            <person name="Gibbs R.A."/>
            <person name="Weinstock G.M."/>
            <person name="Brown S.J."/>
            <person name="Denell R."/>
            <person name="Beeman R.W."/>
            <person name="Gibbs R."/>
            <person name="Beeman R.W."/>
            <person name="Brown S.J."/>
            <person name="Bucher G."/>
            <person name="Friedrich M."/>
            <person name="Grimmelikhuijzen C.J."/>
            <person name="Klingler M."/>
            <person name="Lorenzen M."/>
            <person name="Richards S."/>
            <person name="Roth S."/>
            <person name="Schroder R."/>
            <person name="Tautz D."/>
            <person name="Zdobnov E.M."/>
            <person name="Muzny D."/>
            <person name="Gibbs R.A."/>
            <person name="Weinstock G.M."/>
            <person name="Attaway T."/>
            <person name="Bell S."/>
            <person name="Buhay C.J."/>
            <person name="Chandrabose M.N."/>
            <person name="Chavez D."/>
            <person name="Clerk-Blankenburg K.P."/>
            <person name="Cree A."/>
            <person name="Dao M."/>
            <person name="Davis C."/>
            <person name="Chacko J."/>
            <person name="Dinh H."/>
            <person name="Dugan-Rocha S."/>
            <person name="Fowler G."/>
            <person name="Garner T.T."/>
            <person name="Garnes J."/>
            <person name="Gnirke A."/>
            <person name="Hawes A."/>
            <person name="Hernandez J."/>
            <person name="Hines S."/>
            <person name="Holder M."/>
            <person name="Hume J."/>
            <person name="Jhangiani S.N."/>
            <person name="Joshi V."/>
            <person name="Khan Z.M."/>
            <person name="Jackson L."/>
            <person name="Kovar C."/>
            <person name="Kowis A."/>
            <person name="Lee S."/>
            <person name="Lewis L.R."/>
            <person name="Margolis J."/>
            <person name="Morgan M."/>
            <person name="Nazareth L.V."/>
            <person name="Nguyen N."/>
            <person name="Okwuonu G."/>
            <person name="Parker D."/>
            <person name="Richards S."/>
            <person name="Ruiz S.J."/>
            <person name="Santibanez J."/>
            <person name="Savard J."/>
            <person name="Scherer S.E."/>
            <person name="Schneider B."/>
            <person name="Sodergren E."/>
            <person name="Tautz D."/>
            <person name="Vattahil S."/>
            <person name="Villasana D."/>
            <person name="White C.S."/>
            <person name="Wright R."/>
            <person name="Park Y."/>
            <person name="Beeman R.W."/>
            <person name="Lord J."/>
            <person name="Oppert B."/>
            <person name="Lorenzen M."/>
            <person name="Brown S."/>
            <person name="Wang L."/>
            <person name="Savard J."/>
            <person name="Tautz D."/>
            <person name="Richards S."/>
            <person name="Weinstock G."/>
            <person name="Gibbs R.A."/>
            <person name="Liu Y."/>
            <person name="Worley K."/>
            <person name="Weinstock G."/>
            <person name="Elsik C.G."/>
            <person name="Reese J.T."/>
            <person name="Elhaik E."/>
            <person name="Landan G."/>
            <person name="Graur D."/>
            <person name="Arensburger P."/>
            <person name="Atkinson P."/>
            <person name="Beeman R.W."/>
            <person name="Beidler J."/>
            <person name="Brown S.J."/>
            <person name="Demuth J.P."/>
            <person name="Drury D.W."/>
            <person name="Du Y.Z."/>
            <person name="Fujiwara H."/>
            <person name="Lorenzen M."/>
            <person name="Maselli V."/>
            <person name="Osanai M."/>
            <person name="Park Y."/>
            <person name="Robertson H.M."/>
            <person name="Tu Z."/>
            <person name="Wang J.J."/>
            <person name="Wang S."/>
            <person name="Richards S."/>
            <person name="Song H."/>
            <person name="Zhang L."/>
            <person name="Sodergren E."/>
            <person name="Werner D."/>
            <person name="Stanke M."/>
            <person name="Morgenstern B."/>
            <person name="Solovyev V."/>
            <person name="Kosarev P."/>
            <person name="Brown G."/>
            <person name="Chen H.C."/>
            <person name="Ermolaeva O."/>
            <person name="Hlavina W."/>
            <person name="Kapustin Y."/>
            <person name="Kiryutin B."/>
            <person name="Kitts P."/>
            <person name="Maglott D."/>
            <person name="Pruitt K."/>
            <person name="Sapojnikov V."/>
            <person name="Souvorov A."/>
            <person name="Mackey A.J."/>
            <person name="Waterhouse R.M."/>
            <person name="Wyder S."/>
            <person name="Zdobnov E.M."/>
            <person name="Zdobnov E.M."/>
            <person name="Wyder S."/>
            <person name="Kriventseva E.V."/>
            <person name="Kadowaki T."/>
            <person name="Bork P."/>
            <person name="Aranda M."/>
            <person name="Bao R."/>
            <person name="Beermann A."/>
            <person name="Berns N."/>
            <person name="Bolognesi R."/>
            <person name="Bonneton F."/>
            <person name="Bopp D."/>
            <person name="Brown S.J."/>
            <person name="Bucher G."/>
            <person name="Butts T."/>
            <person name="Chaumot A."/>
            <person name="Denell R.E."/>
            <person name="Ferrier D.E."/>
            <person name="Friedrich M."/>
            <person name="Gordon C.M."/>
            <person name="Jindra M."/>
            <person name="Klingler M."/>
            <person name="Lan Q."/>
            <person name="Lattorff H.M."/>
            <person name="Laudet V."/>
            <person name="von Levetsow C."/>
            <person name="Liu Z."/>
            <person name="Lutz R."/>
            <person name="Lynch J.A."/>
            <person name="da Fonseca R.N."/>
            <person name="Posnien N."/>
            <person name="Reuter R."/>
            <person name="Roth S."/>
            <person name="Savard J."/>
            <person name="Schinko J.B."/>
            <person name="Schmitt C."/>
            <person name="Schoppmeier M."/>
            <person name="Schroder R."/>
            <person name="Shippy T.D."/>
            <person name="Simonnet F."/>
            <person name="Marques-Souza H."/>
            <person name="Tautz D."/>
            <person name="Tomoyasu Y."/>
            <person name="Trauner J."/>
            <person name="Van der Zee M."/>
            <person name="Vervoort M."/>
            <person name="Wittkopp N."/>
            <person name="Wimmer E.A."/>
            <person name="Yang X."/>
            <person name="Jones A.K."/>
            <person name="Sattelle D.B."/>
            <person name="Ebert P.R."/>
            <person name="Nelson D."/>
            <person name="Scott J.G."/>
            <person name="Beeman R.W."/>
            <person name="Muthukrishnan S."/>
            <person name="Kramer K.J."/>
            <person name="Arakane Y."/>
            <person name="Beeman R.W."/>
            <person name="Zhu Q."/>
            <person name="Hogenkamp D."/>
            <person name="Dixit R."/>
            <person name="Oppert B."/>
            <person name="Jiang H."/>
            <person name="Zou Z."/>
            <person name="Marshall J."/>
            <person name="Elpidina E."/>
            <person name="Vinokurov K."/>
            <person name="Oppert C."/>
            <person name="Zou Z."/>
            <person name="Evans J."/>
            <person name="Lu Z."/>
            <person name="Zhao P."/>
            <person name="Sumathipala N."/>
            <person name="Altincicek B."/>
            <person name="Vilcinskas A."/>
            <person name="Williams M."/>
            <person name="Hultmark D."/>
            <person name="Hetru C."/>
            <person name="Jiang H."/>
            <person name="Grimmelikhuijzen C.J."/>
            <person name="Hauser F."/>
            <person name="Cazzamali G."/>
            <person name="Williamson M."/>
            <person name="Park Y."/>
            <person name="Li B."/>
            <person name="Tanaka Y."/>
            <person name="Predel R."/>
            <person name="Neupert S."/>
            <person name="Schachtner J."/>
            <person name="Verleyen P."/>
            <person name="Raible F."/>
            <person name="Bork P."/>
            <person name="Friedrich M."/>
            <person name="Walden K.K."/>
            <person name="Robertson H.M."/>
            <person name="Angeli S."/>
            <person name="Foret S."/>
            <person name="Bucher G."/>
            <person name="Schuetz S."/>
            <person name="Maleszka R."/>
            <person name="Wimmer E.A."/>
            <person name="Beeman R.W."/>
            <person name="Lorenzen M."/>
            <person name="Tomoyasu Y."/>
            <person name="Miller S.C."/>
            <person name="Grossmann D."/>
            <person name="Bucher G."/>
        </authorList>
    </citation>
    <scope>NUCLEOTIDE SEQUENCE [LARGE SCALE GENOMIC DNA]</scope>
    <source>
        <strain evidence="10 11">Georgia GA2</strain>
    </source>
</reference>
<dbReference type="InterPro" id="IPR039417">
    <property type="entry name" value="Peptidase_C1A_papain-like"/>
</dbReference>
<feature type="domain" description="Cathepsin propeptide inhibitor" evidence="9">
    <location>
        <begin position="35"/>
        <end position="93"/>
    </location>
</feature>
<dbReference type="InterPro" id="IPR000668">
    <property type="entry name" value="Peptidase_C1A_C"/>
</dbReference>
<dbReference type="SUPFAM" id="SSF54001">
    <property type="entry name" value="Cysteine proteinases"/>
    <property type="match status" value="1"/>
</dbReference>
<dbReference type="InterPro" id="IPR038765">
    <property type="entry name" value="Papain-like_cys_pep_sf"/>
</dbReference>
<evidence type="ECO:0000256" key="3">
    <source>
        <dbReference type="ARBA" id="ARBA00022801"/>
    </source>
</evidence>
<sequence length="329" mass="36868">MASWSTYLQAIFYIALLFFVIPIRIKGPDQAESQFQEYLKRFNKTYDDPSVYQNRLHAFKQSLQTIETLNSKKRNGSALYGLTKFSDLLPEEFFQTYLQSNLSQKTHSNEPKRHHHKRATVPNKVDWREKNAVTRIYNQGSCGACWAYSVIETVESMNAIKTNKSEELSVQEIIDCAGNNKGCNGGDICTLLSWIKATNFTIQRHADYGGKCGRGSAGVHVRDFMCEGLVGSEDVMLRLLADNGPLAVAINAQTWQNYIGGVIEYHCDGDPSKLNHAVQIVGYDLTASIPHYIVRNTWGVDFGDGGFLYIAVDKNMCGIANEVSALRVL</sequence>
<dbReference type="InterPro" id="IPR013201">
    <property type="entry name" value="Prot_inhib_I29"/>
</dbReference>
<keyword evidence="11" id="KW-1185">Reference proteome</keyword>
<dbReference type="STRING" id="7070.D2A0S2"/>
<keyword evidence="6" id="KW-1015">Disulfide bond</keyword>
<protein>
    <submittedName>
        <fullName evidence="10">Cathepsin O</fullName>
    </submittedName>
</protein>
<dbReference type="EMBL" id="KQ971338">
    <property type="protein sequence ID" value="EFA02812.2"/>
    <property type="molecule type" value="Genomic_DNA"/>
</dbReference>
<dbReference type="Proteomes" id="UP000007266">
    <property type="component" value="Linkage group 4"/>
</dbReference>
<dbReference type="PANTHER" id="PTHR12411">
    <property type="entry name" value="CYSTEINE PROTEASE FAMILY C1-RELATED"/>
    <property type="match status" value="1"/>
</dbReference>
<gene>
    <name evidence="10" type="primary">AUGUSTUS-3.0.2_07214</name>
    <name evidence="10" type="ORF">TcasGA2_TC007214</name>
</gene>
<dbReference type="OrthoDB" id="498368at2759"/>
<evidence type="ECO:0000256" key="2">
    <source>
        <dbReference type="ARBA" id="ARBA00022670"/>
    </source>
</evidence>
<evidence type="ECO:0000313" key="11">
    <source>
        <dbReference type="Proteomes" id="UP000007266"/>
    </source>
</evidence>
<dbReference type="Gene3D" id="3.90.70.10">
    <property type="entry name" value="Cysteine proteinases"/>
    <property type="match status" value="1"/>
</dbReference>
<dbReference type="Pfam" id="PF00112">
    <property type="entry name" value="Peptidase_C1"/>
    <property type="match status" value="1"/>
</dbReference>
<keyword evidence="4" id="KW-0788">Thiol protease</keyword>
<dbReference type="InterPro" id="IPR025660">
    <property type="entry name" value="Pept_his_AS"/>
</dbReference>
<dbReference type="InterPro" id="IPR000169">
    <property type="entry name" value="Pept_cys_AS"/>
</dbReference>
<keyword evidence="2" id="KW-0645">Protease</keyword>
<dbReference type="OMA" id="QNGLCRY"/>
<dbReference type="BRENDA" id="3.4.22.42">
    <property type="organism ID" value="6437"/>
</dbReference>
<keyword evidence="5" id="KW-0865">Zymogen</keyword>
<evidence type="ECO:0000256" key="1">
    <source>
        <dbReference type="ARBA" id="ARBA00008455"/>
    </source>
</evidence>
<dbReference type="eggNOG" id="KOG1542">
    <property type="taxonomic scope" value="Eukaryota"/>
</dbReference>
<evidence type="ECO:0000259" key="9">
    <source>
        <dbReference type="SMART" id="SM00848"/>
    </source>
</evidence>
<feature type="domain" description="Peptidase C1A papain C-terminal" evidence="8">
    <location>
        <begin position="121"/>
        <end position="327"/>
    </location>
</feature>
<dbReference type="InterPro" id="IPR013128">
    <property type="entry name" value="Peptidase_C1A"/>
</dbReference>
<evidence type="ECO:0000256" key="5">
    <source>
        <dbReference type="ARBA" id="ARBA00023145"/>
    </source>
</evidence>
<dbReference type="SMART" id="SM00848">
    <property type="entry name" value="Inhibitor_I29"/>
    <property type="match status" value="1"/>
</dbReference>
<dbReference type="PROSITE" id="PS00639">
    <property type="entry name" value="THIOL_PROTEASE_HIS"/>
    <property type="match status" value="1"/>
</dbReference>